<organism evidence="2 3">
    <name type="scientific">Tanacetum coccineum</name>
    <dbReference type="NCBI Taxonomy" id="301880"/>
    <lineage>
        <taxon>Eukaryota</taxon>
        <taxon>Viridiplantae</taxon>
        <taxon>Streptophyta</taxon>
        <taxon>Embryophyta</taxon>
        <taxon>Tracheophyta</taxon>
        <taxon>Spermatophyta</taxon>
        <taxon>Magnoliopsida</taxon>
        <taxon>eudicotyledons</taxon>
        <taxon>Gunneridae</taxon>
        <taxon>Pentapetalae</taxon>
        <taxon>asterids</taxon>
        <taxon>campanulids</taxon>
        <taxon>Asterales</taxon>
        <taxon>Asteraceae</taxon>
        <taxon>Asteroideae</taxon>
        <taxon>Anthemideae</taxon>
        <taxon>Anthemidinae</taxon>
        <taxon>Tanacetum</taxon>
    </lineage>
</organism>
<sequence length="661" mass="74309">MTKQGNFTHADFRSAEEADGPCPLKRSSAGLWKAPLRNDLALPAEGPSWGQPRQPPNHKHGRLQRNCFHHPSSNGARGRIARAATTPPIRKMGPSLGANNSQWKGTSISTEPPERKKAQERITVDLQYLVESESKFRALKQLTCKTRILMKTMTGASASMIGWAVAMSTAGLDKGVPRVKGAPRVESPPRSRRNGHWKSKNRYREDEDMSLPWRRQKVDAFTRRISDFSEDKRRRMPANVKTYDGTGDPDDHLKIFESAATIENWPQPEKPSARDSRKGFLKQQVQEQYRRQSTSQSFSCSKHSYEVQRDPFGGRGNDKYTPMTMTPRLILATRRLKLPKPPPKCGTPESKRGEWILRVSRQMGPYTKNVSTLRQLMTNLVKVGQDSDHLVEKKQKEGKVKQRGGRQRKTHFRDKADTHLYDHHRPTMALSDDSGISAIRAGVQKACLGYLIESNGIKPGNEQVPIQGQQDKSLPLVKNTQKCEKKGDFRWTTEQKNAFTLLKQHIAALPRIVHRRPRGGVDLCIYRGMHGQLSAINYSGDGEEADPGVKLLLPRLRRTTHASERTDIGGIFSSKTRNQIVSSTGSEVKLPRTMDLILDGSSCVIRTNEDVVFRAQDLSSPTRLEWNSLTHCVFESQPTKTTRGIRSPTCGIYALTAQMGS</sequence>
<feature type="region of interest" description="Disordered" evidence="1">
    <location>
        <begin position="176"/>
        <end position="208"/>
    </location>
</feature>
<feature type="compositionally biased region" description="Basic and acidic residues" evidence="1">
    <location>
        <begin position="390"/>
        <end position="400"/>
    </location>
</feature>
<evidence type="ECO:0000313" key="3">
    <source>
        <dbReference type="Proteomes" id="UP001151760"/>
    </source>
</evidence>
<feature type="region of interest" description="Disordered" evidence="1">
    <location>
        <begin position="42"/>
        <end position="118"/>
    </location>
</feature>
<evidence type="ECO:0000313" key="2">
    <source>
        <dbReference type="EMBL" id="GJT93071.1"/>
    </source>
</evidence>
<feature type="compositionally biased region" description="Basic residues" evidence="1">
    <location>
        <begin position="190"/>
        <end position="201"/>
    </location>
</feature>
<reference evidence="2" key="1">
    <citation type="journal article" date="2022" name="Int. J. Mol. Sci.">
        <title>Draft Genome of Tanacetum Coccineum: Genomic Comparison of Closely Related Tanacetum-Family Plants.</title>
        <authorList>
            <person name="Yamashiro T."/>
            <person name="Shiraishi A."/>
            <person name="Nakayama K."/>
            <person name="Satake H."/>
        </authorList>
    </citation>
    <scope>NUCLEOTIDE SEQUENCE</scope>
</reference>
<feature type="region of interest" description="Disordered" evidence="1">
    <location>
        <begin position="1"/>
        <end position="26"/>
    </location>
</feature>
<protein>
    <recommendedName>
        <fullName evidence="4">Reverse transcriptase domain-containing protein</fullName>
    </recommendedName>
</protein>
<proteinExistence type="predicted"/>
<evidence type="ECO:0008006" key="4">
    <source>
        <dbReference type="Google" id="ProtNLM"/>
    </source>
</evidence>
<feature type="compositionally biased region" description="Polar residues" evidence="1">
    <location>
        <begin position="97"/>
        <end position="110"/>
    </location>
</feature>
<evidence type="ECO:0000256" key="1">
    <source>
        <dbReference type="SAM" id="MobiDB-lite"/>
    </source>
</evidence>
<reference evidence="2" key="2">
    <citation type="submission" date="2022-01" db="EMBL/GenBank/DDBJ databases">
        <authorList>
            <person name="Yamashiro T."/>
            <person name="Shiraishi A."/>
            <person name="Satake H."/>
            <person name="Nakayama K."/>
        </authorList>
    </citation>
    <scope>NUCLEOTIDE SEQUENCE</scope>
</reference>
<dbReference type="EMBL" id="BQNB010020170">
    <property type="protein sequence ID" value="GJT93071.1"/>
    <property type="molecule type" value="Genomic_DNA"/>
</dbReference>
<feature type="region of interest" description="Disordered" evidence="1">
    <location>
        <begin position="390"/>
        <end position="410"/>
    </location>
</feature>
<keyword evidence="3" id="KW-1185">Reference proteome</keyword>
<feature type="compositionally biased region" description="Polar residues" evidence="1">
    <location>
        <begin position="283"/>
        <end position="302"/>
    </location>
</feature>
<feature type="region of interest" description="Disordered" evidence="1">
    <location>
        <begin position="261"/>
        <end position="302"/>
    </location>
</feature>
<dbReference type="Proteomes" id="UP001151760">
    <property type="component" value="Unassembled WGS sequence"/>
</dbReference>
<gene>
    <name evidence="2" type="ORF">Tco_1081916</name>
</gene>
<name>A0ABQ5I025_9ASTR</name>
<accession>A0ABQ5I025</accession>
<feature type="compositionally biased region" description="Basic residues" evidence="1">
    <location>
        <begin position="401"/>
        <end position="410"/>
    </location>
</feature>
<comment type="caution">
    <text evidence="2">The sequence shown here is derived from an EMBL/GenBank/DDBJ whole genome shotgun (WGS) entry which is preliminary data.</text>
</comment>
<feature type="compositionally biased region" description="Low complexity" evidence="1">
    <location>
        <begin position="75"/>
        <end position="84"/>
    </location>
</feature>